<dbReference type="HOGENOM" id="CLU_2571566_0_0_11"/>
<gene>
    <name evidence="3" type="ordered locus">RHA1_ro06968</name>
</gene>
<evidence type="ECO:0000256" key="1">
    <source>
        <dbReference type="SAM" id="MobiDB-lite"/>
    </source>
</evidence>
<dbReference type="Proteomes" id="UP000008710">
    <property type="component" value="Chromosome"/>
</dbReference>
<protein>
    <submittedName>
        <fullName evidence="3">Uncharacterized protein</fullName>
    </submittedName>
</protein>
<evidence type="ECO:0000313" key="3">
    <source>
        <dbReference type="EMBL" id="ABG98734.1"/>
    </source>
</evidence>
<proteinExistence type="predicted"/>
<dbReference type="KEGG" id="rha:RHA1_ro06968"/>
<feature type="transmembrane region" description="Helical" evidence="2">
    <location>
        <begin position="57"/>
        <end position="78"/>
    </location>
</feature>
<keyword evidence="2" id="KW-0812">Transmembrane</keyword>
<evidence type="ECO:0000313" key="4">
    <source>
        <dbReference type="Proteomes" id="UP000008710"/>
    </source>
</evidence>
<sequence length="81" mass="8790">MEEPARDRVPGHRFDVEARGESDAGPALTSGYRHHHLTGRPGAQRWYRGAVPAAKTIAGAMTADAMAVCTAILFFMMLTSF</sequence>
<keyword evidence="2" id="KW-0472">Membrane</keyword>
<keyword evidence="2" id="KW-1133">Transmembrane helix</keyword>
<feature type="compositionally biased region" description="Basic and acidic residues" evidence="1">
    <location>
        <begin position="1"/>
        <end position="22"/>
    </location>
</feature>
<reference evidence="4" key="1">
    <citation type="journal article" date="2006" name="Proc. Natl. Acad. Sci. U.S.A.">
        <title>The complete genome of Rhodococcus sp. RHA1 provides insights into a catabolic powerhouse.</title>
        <authorList>
            <person name="McLeod M.P."/>
            <person name="Warren R.L."/>
            <person name="Hsiao W.W.L."/>
            <person name="Araki N."/>
            <person name="Myhre M."/>
            <person name="Fernandes C."/>
            <person name="Miyazawa D."/>
            <person name="Wong W."/>
            <person name="Lillquist A.L."/>
            <person name="Wang D."/>
            <person name="Dosanjh M."/>
            <person name="Hara H."/>
            <person name="Petrescu A."/>
            <person name="Morin R.D."/>
            <person name="Yang G."/>
            <person name="Stott J.M."/>
            <person name="Schein J.E."/>
            <person name="Shin H."/>
            <person name="Smailus D."/>
            <person name="Siddiqui A.S."/>
            <person name="Marra M.A."/>
            <person name="Jones S.J.M."/>
            <person name="Holt R."/>
            <person name="Brinkman F.S.L."/>
            <person name="Miyauchi K."/>
            <person name="Fukuda M."/>
            <person name="Davies J.E."/>
            <person name="Mohn W.W."/>
            <person name="Eltis L.D."/>
        </authorList>
    </citation>
    <scope>NUCLEOTIDE SEQUENCE [LARGE SCALE GENOMIC DNA]</scope>
    <source>
        <strain evidence="4">RHA1</strain>
    </source>
</reference>
<organism evidence="3 4">
    <name type="scientific">Rhodococcus jostii (strain RHA1)</name>
    <dbReference type="NCBI Taxonomy" id="101510"/>
    <lineage>
        <taxon>Bacteria</taxon>
        <taxon>Bacillati</taxon>
        <taxon>Actinomycetota</taxon>
        <taxon>Actinomycetes</taxon>
        <taxon>Mycobacteriales</taxon>
        <taxon>Nocardiaceae</taxon>
        <taxon>Rhodococcus</taxon>
    </lineage>
</organism>
<dbReference type="EMBL" id="CP000431">
    <property type="protein sequence ID" value="ABG98734.1"/>
    <property type="molecule type" value="Genomic_DNA"/>
</dbReference>
<evidence type="ECO:0000256" key="2">
    <source>
        <dbReference type="SAM" id="Phobius"/>
    </source>
</evidence>
<name>Q0S152_RHOJR</name>
<dbReference type="AlphaFoldDB" id="Q0S152"/>
<feature type="region of interest" description="Disordered" evidence="1">
    <location>
        <begin position="1"/>
        <end position="35"/>
    </location>
</feature>
<accession>Q0S152</accession>